<dbReference type="GO" id="GO:0050385">
    <property type="term" value="F:ureidoglycolate lyase activity"/>
    <property type="evidence" value="ECO:0007669"/>
    <property type="project" value="InterPro"/>
</dbReference>
<proteinExistence type="predicted"/>
<keyword evidence="3" id="KW-1185">Reference proteome</keyword>
<protein>
    <submittedName>
        <fullName evidence="2">Chitin deacetylase</fullName>
    </submittedName>
</protein>
<dbReference type="InterPro" id="IPR002509">
    <property type="entry name" value="NODB_dom"/>
</dbReference>
<dbReference type="GO" id="GO:0016810">
    <property type="term" value="F:hydrolase activity, acting on carbon-nitrogen (but not peptide) bonds"/>
    <property type="evidence" value="ECO:0007669"/>
    <property type="project" value="InterPro"/>
</dbReference>
<dbReference type="PROSITE" id="PS51677">
    <property type="entry name" value="NODB"/>
    <property type="match status" value="1"/>
</dbReference>
<dbReference type="Gene3D" id="3.20.20.370">
    <property type="entry name" value="Glycoside hydrolase/deacetylase"/>
    <property type="match status" value="1"/>
</dbReference>
<dbReference type="InterPro" id="IPR011330">
    <property type="entry name" value="Glyco_hydro/deAcase_b/a-brl"/>
</dbReference>
<gene>
    <name evidence="2" type="primary">cda1_1</name>
    <name evidence="2" type="ORF">LAWI1_G001752</name>
</gene>
<organism evidence="2 3">
    <name type="scientific">Lachnellula willkommii</name>
    <dbReference type="NCBI Taxonomy" id="215461"/>
    <lineage>
        <taxon>Eukaryota</taxon>
        <taxon>Fungi</taxon>
        <taxon>Dikarya</taxon>
        <taxon>Ascomycota</taxon>
        <taxon>Pezizomycotina</taxon>
        <taxon>Leotiomycetes</taxon>
        <taxon>Helotiales</taxon>
        <taxon>Lachnaceae</taxon>
        <taxon>Lachnellula</taxon>
    </lineage>
</organism>
<comment type="caution">
    <text evidence="2">The sequence shown here is derived from an EMBL/GenBank/DDBJ whole genome shotgun (WGS) entry which is preliminary data.</text>
</comment>
<dbReference type="Proteomes" id="UP000315522">
    <property type="component" value="Unassembled WGS sequence"/>
</dbReference>
<dbReference type="SUPFAM" id="SSF88713">
    <property type="entry name" value="Glycoside hydrolase/deacetylase"/>
    <property type="match status" value="1"/>
</dbReference>
<dbReference type="GO" id="GO:0005975">
    <property type="term" value="P:carbohydrate metabolic process"/>
    <property type="evidence" value="ECO:0007669"/>
    <property type="project" value="InterPro"/>
</dbReference>
<sequence>MPVTAYAIGQAFEKNLEVADAFGKNGHEVASHGYRWVNYVGIGIELEKEYIERQLESLKKTTGSYPVGWYYGAISAYSKALIHEVYEKKGIPLLYESDTYSDDLPFWVDVPAEKELKNPKGMLMIPYSYDCNDVKFHAASGFSTASGFEEYLKTAFDVLYAEGREGMPKMMTIGLHCRNSGKPGRFAAVENFVKYISGKPDVWPGSIIFKFKMLKKHPYTTQSFVPMGGDVKYLVVVTDGDEKPNLKGLKVFVVR</sequence>
<dbReference type="AlphaFoldDB" id="A0A559MGK8"/>
<dbReference type="InterPro" id="IPR011051">
    <property type="entry name" value="RmlC_Cupin_sf"/>
</dbReference>
<evidence type="ECO:0000259" key="1">
    <source>
        <dbReference type="PROSITE" id="PS51677"/>
    </source>
</evidence>
<dbReference type="PANTHER" id="PTHR43123:SF1">
    <property type="entry name" value="POLYSACCHARIDE DEACETYLASE-RELATED"/>
    <property type="match status" value="1"/>
</dbReference>
<feature type="domain" description="NodB homology" evidence="1">
    <location>
        <begin position="1"/>
        <end position="205"/>
    </location>
</feature>
<dbReference type="SUPFAM" id="SSF51182">
    <property type="entry name" value="RmlC-like cupins"/>
    <property type="match status" value="1"/>
</dbReference>
<dbReference type="Pfam" id="PF01522">
    <property type="entry name" value="Polysacc_deac_1"/>
    <property type="match status" value="1"/>
</dbReference>
<dbReference type="EMBL" id="QGML01000390">
    <property type="protein sequence ID" value="TVY92101.1"/>
    <property type="molecule type" value="Genomic_DNA"/>
</dbReference>
<evidence type="ECO:0000313" key="3">
    <source>
        <dbReference type="Proteomes" id="UP000315522"/>
    </source>
</evidence>
<evidence type="ECO:0000313" key="2">
    <source>
        <dbReference type="EMBL" id="TVY92101.1"/>
    </source>
</evidence>
<name>A0A559MGK8_9HELO</name>
<accession>A0A559MGK8</accession>
<dbReference type="Pfam" id="PF04115">
    <property type="entry name" value="Ureidogly_lyase"/>
    <property type="match status" value="1"/>
</dbReference>
<dbReference type="PANTHER" id="PTHR43123">
    <property type="entry name" value="POLYSACCHARIDE DEACETYLASE-RELATED"/>
    <property type="match status" value="1"/>
</dbReference>
<dbReference type="InterPro" id="IPR007247">
    <property type="entry name" value="Ureidogly_lyase"/>
</dbReference>
<dbReference type="GO" id="GO:0000256">
    <property type="term" value="P:allantoin catabolic process"/>
    <property type="evidence" value="ECO:0007669"/>
    <property type="project" value="InterPro"/>
</dbReference>
<reference evidence="2 3" key="1">
    <citation type="submission" date="2018-05" db="EMBL/GenBank/DDBJ databases">
        <title>Genome sequencing and assembly of the regulated plant pathogen Lachnellula willkommii and related sister species for the development of diagnostic species identification markers.</title>
        <authorList>
            <person name="Giroux E."/>
            <person name="Bilodeau G."/>
        </authorList>
    </citation>
    <scope>NUCLEOTIDE SEQUENCE [LARGE SCALE GENOMIC DNA]</scope>
    <source>
        <strain evidence="2 3">CBS 172.35</strain>
    </source>
</reference>